<organism evidence="9 10">
    <name type="scientific">Mycena belliarum</name>
    <dbReference type="NCBI Taxonomy" id="1033014"/>
    <lineage>
        <taxon>Eukaryota</taxon>
        <taxon>Fungi</taxon>
        <taxon>Dikarya</taxon>
        <taxon>Basidiomycota</taxon>
        <taxon>Agaricomycotina</taxon>
        <taxon>Agaricomycetes</taxon>
        <taxon>Agaricomycetidae</taxon>
        <taxon>Agaricales</taxon>
        <taxon>Marasmiineae</taxon>
        <taxon>Mycenaceae</taxon>
        <taxon>Mycena</taxon>
    </lineage>
</organism>
<evidence type="ECO:0000256" key="7">
    <source>
        <dbReference type="RuleBase" id="RU361240"/>
    </source>
</evidence>
<dbReference type="GO" id="GO:0006508">
    <property type="term" value="P:proteolysis"/>
    <property type="evidence" value="ECO:0007669"/>
    <property type="project" value="UniProtKB-KW"/>
</dbReference>
<dbReference type="GO" id="GO:0046872">
    <property type="term" value="F:metal ion binding"/>
    <property type="evidence" value="ECO:0007669"/>
    <property type="project" value="UniProtKB-KW"/>
</dbReference>
<keyword evidence="3 7" id="KW-0645">Protease</keyword>
<dbReference type="PANTHER" id="PTHR12147:SF26">
    <property type="entry name" value="PEPTIDASE M28 DOMAIN-CONTAINING PROTEIN"/>
    <property type="match status" value="1"/>
</dbReference>
<name>A0AAD6TW48_9AGAR</name>
<dbReference type="EMBL" id="JARJCN010000073">
    <property type="protein sequence ID" value="KAJ7077422.1"/>
    <property type="molecule type" value="Genomic_DNA"/>
</dbReference>
<dbReference type="GO" id="GO:0008235">
    <property type="term" value="F:metalloexopeptidase activity"/>
    <property type="evidence" value="ECO:0007669"/>
    <property type="project" value="InterPro"/>
</dbReference>
<comment type="caution">
    <text evidence="9">The sequence shown here is derived from an EMBL/GenBank/DDBJ whole genome shotgun (WGS) entry which is preliminary data.</text>
</comment>
<feature type="signal peptide" evidence="7">
    <location>
        <begin position="1"/>
        <end position="19"/>
    </location>
</feature>
<dbReference type="PANTHER" id="PTHR12147">
    <property type="entry name" value="METALLOPEPTIDASE M28 FAMILY MEMBER"/>
    <property type="match status" value="1"/>
</dbReference>
<comment type="similarity">
    <text evidence="2">Belongs to the peptidase M28 family. M28B subfamily.</text>
</comment>
<evidence type="ECO:0000313" key="10">
    <source>
        <dbReference type="Proteomes" id="UP001222325"/>
    </source>
</evidence>
<reference evidence="9" key="1">
    <citation type="submission" date="2023-03" db="EMBL/GenBank/DDBJ databases">
        <title>Massive genome expansion in bonnet fungi (Mycena s.s.) driven by repeated elements and novel gene families across ecological guilds.</title>
        <authorList>
            <consortium name="Lawrence Berkeley National Laboratory"/>
            <person name="Harder C.B."/>
            <person name="Miyauchi S."/>
            <person name="Viragh M."/>
            <person name="Kuo A."/>
            <person name="Thoen E."/>
            <person name="Andreopoulos B."/>
            <person name="Lu D."/>
            <person name="Skrede I."/>
            <person name="Drula E."/>
            <person name="Henrissat B."/>
            <person name="Morin E."/>
            <person name="Kohler A."/>
            <person name="Barry K."/>
            <person name="LaButti K."/>
            <person name="Morin E."/>
            <person name="Salamov A."/>
            <person name="Lipzen A."/>
            <person name="Mereny Z."/>
            <person name="Hegedus B."/>
            <person name="Baldrian P."/>
            <person name="Stursova M."/>
            <person name="Weitz H."/>
            <person name="Taylor A."/>
            <person name="Grigoriev I.V."/>
            <person name="Nagy L.G."/>
            <person name="Martin F."/>
            <person name="Kauserud H."/>
        </authorList>
    </citation>
    <scope>NUCLEOTIDE SEQUENCE</scope>
    <source>
        <strain evidence="9">CBHHK173m</strain>
    </source>
</reference>
<dbReference type="InterPro" id="IPR045175">
    <property type="entry name" value="M28_fam"/>
</dbReference>
<dbReference type="Pfam" id="PF04389">
    <property type="entry name" value="Peptidase_M28"/>
    <property type="match status" value="1"/>
</dbReference>
<feature type="chain" id="PRO_5041775661" description="Peptide hydrolase" evidence="7">
    <location>
        <begin position="20"/>
        <end position="222"/>
    </location>
</feature>
<keyword evidence="5 7" id="KW-0378">Hydrolase</keyword>
<dbReference type="Proteomes" id="UP001222325">
    <property type="component" value="Unassembled WGS sequence"/>
</dbReference>
<dbReference type="Gene3D" id="3.40.630.10">
    <property type="entry name" value="Zn peptidases"/>
    <property type="match status" value="1"/>
</dbReference>
<evidence type="ECO:0000259" key="8">
    <source>
        <dbReference type="Pfam" id="PF04389"/>
    </source>
</evidence>
<evidence type="ECO:0000256" key="5">
    <source>
        <dbReference type="ARBA" id="ARBA00022801"/>
    </source>
</evidence>
<keyword evidence="7" id="KW-0732">Signal</keyword>
<evidence type="ECO:0000256" key="4">
    <source>
        <dbReference type="ARBA" id="ARBA00022723"/>
    </source>
</evidence>
<keyword evidence="6 7" id="KW-0862">Zinc</keyword>
<keyword evidence="10" id="KW-1185">Reference proteome</keyword>
<keyword evidence="4 7" id="KW-0479">Metal-binding</keyword>
<evidence type="ECO:0000313" key="9">
    <source>
        <dbReference type="EMBL" id="KAJ7077422.1"/>
    </source>
</evidence>
<feature type="domain" description="Peptidase M28" evidence="8">
    <location>
        <begin position="134"/>
        <end position="217"/>
    </location>
</feature>
<protein>
    <recommendedName>
        <fullName evidence="7">Peptide hydrolase</fullName>
        <ecNumber evidence="7">3.4.-.-</ecNumber>
    </recommendedName>
</protein>
<evidence type="ECO:0000256" key="2">
    <source>
        <dbReference type="ARBA" id="ARBA00005634"/>
    </source>
</evidence>
<gene>
    <name evidence="9" type="ORF">B0H15DRAFT_563225</name>
</gene>
<comment type="cofactor">
    <cofactor evidence="1">
        <name>Zn(2+)</name>
        <dbReference type="ChEBI" id="CHEBI:29105"/>
    </cofactor>
</comment>
<dbReference type="SUPFAM" id="SSF53187">
    <property type="entry name" value="Zn-dependent exopeptidases"/>
    <property type="match status" value="1"/>
</dbReference>
<evidence type="ECO:0000256" key="3">
    <source>
        <dbReference type="ARBA" id="ARBA00022670"/>
    </source>
</evidence>
<proteinExistence type="inferred from homology"/>
<sequence length="222" mass="23421">MHLVPRTLLLGLLAGTAWAQLSSYESFLEVVSEWPPGPGAPLVPQQPDSELTAMMAEIDPARIKAIITKLVSFGTRNTMSTQADPLRGIGAARDWIASEMRTFAATSGGRMTVTVPGYLQEPSGNIIQPTVISNVVATLKGSTDLNRIYVVSGHYDSRVSNVTNFVDDAPGADDDASGVAVSMELARVMASHRPAATIMFVAVAGEEQGLFGSTFLAGTLAI</sequence>
<dbReference type="InterPro" id="IPR007484">
    <property type="entry name" value="Peptidase_M28"/>
</dbReference>
<accession>A0AAD6TW48</accession>
<evidence type="ECO:0000256" key="6">
    <source>
        <dbReference type="ARBA" id="ARBA00022833"/>
    </source>
</evidence>
<dbReference type="EC" id="3.4.-.-" evidence="7"/>
<evidence type="ECO:0000256" key="1">
    <source>
        <dbReference type="ARBA" id="ARBA00001947"/>
    </source>
</evidence>
<dbReference type="AlphaFoldDB" id="A0AAD6TW48"/>